<dbReference type="Pfam" id="PF00294">
    <property type="entry name" value="PfkB"/>
    <property type="match status" value="1"/>
</dbReference>
<evidence type="ECO:0000256" key="10">
    <source>
        <dbReference type="NCBIfam" id="TIGR02152"/>
    </source>
</evidence>
<dbReference type="GO" id="GO:0005524">
    <property type="term" value="F:ATP binding"/>
    <property type="evidence" value="ECO:0007669"/>
    <property type="project" value="UniProtKB-UniRule"/>
</dbReference>
<evidence type="ECO:0000256" key="9">
    <source>
        <dbReference type="HAMAP-Rule" id="MF_01987"/>
    </source>
</evidence>
<feature type="binding site" evidence="9">
    <location>
        <position position="293"/>
    </location>
    <ligand>
        <name>K(+)</name>
        <dbReference type="ChEBI" id="CHEBI:29103"/>
    </ligand>
</feature>
<name>A0A0D5MJV2_LACHE</name>
<dbReference type="GO" id="GO:0005829">
    <property type="term" value="C:cytosol"/>
    <property type="evidence" value="ECO:0007669"/>
    <property type="project" value="TreeGrafter"/>
</dbReference>
<keyword evidence="6 9" id="KW-0460">Magnesium</keyword>
<evidence type="ECO:0000313" key="13">
    <source>
        <dbReference type="EMBL" id="GFP14021.1"/>
    </source>
</evidence>
<dbReference type="EMBL" id="CP017982">
    <property type="protein sequence ID" value="AYE62150.1"/>
    <property type="molecule type" value="Genomic_DNA"/>
</dbReference>
<dbReference type="PRINTS" id="PR00990">
    <property type="entry name" value="RIBOKINASE"/>
</dbReference>
<feature type="binding site" evidence="9">
    <location>
        <position position="140"/>
    </location>
    <ligand>
        <name>substrate</name>
    </ligand>
</feature>
<evidence type="ECO:0000256" key="5">
    <source>
        <dbReference type="ARBA" id="ARBA00022840"/>
    </source>
</evidence>
<feature type="binding site" evidence="9">
    <location>
        <position position="284"/>
    </location>
    <ligand>
        <name>K(+)</name>
        <dbReference type="ChEBI" id="CHEBI:29103"/>
    </ligand>
</feature>
<feature type="binding site" evidence="9">
    <location>
        <begin position="252"/>
        <end position="253"/>
    </location>
    <ligand>
        <name>ATP</name>
        <dbReference type="ChEBI" id="CHEBI:30616"/>
    </ligand>
</feature>
<dbReference type="PANTHER" id="PTHR10584">
    <property type="entry name" value="SUGAR KINASE"/>
    <property type="match status" value="1"/>
</dbReference>
<dbReference type="GO" id="GO:0046872">
    <property type="term" value="F:metal ion binding"/>
    <property type="evidence" value="ECO:0007669"/>
    <property type="project" value="UniProtKB-KW"/>
</dbReference>
<evidence type="ECO:0000256" key="3">
    <source>
        <dbReference type="ARBA" id="ARBA00022741"/>
    </source>
</evidence>
<reference evidence="12 14" key="1">
    <citation type="submission" date="2016-10" db="EMBL/GenBank/DDBJ databases">
        <title>Complete genomic sequencing of Lactobacillus helveticus LH99 and comparative genome analysis.</title>
        <authorList>
            <person name="Li N."/>
            <person name="You C."/>
            <person name="Liu Z."/>
        </authorList>
    </citation>
    <scope>NUCLEOTIDE SEQUENCE [LARGE SCALE GENOMIC DNA]</scope>
    <source>
        <strain evidence="12 14">LH99</strain>
    </source>
</reference>
<feature type="domain" description="Carbohydrate kinase PfkB" evidence="11">
    <location>
        <begin position="1"/>
        <end position="296"/>
    </location>
</feature>
<keyword evidence="1 9" id="KW-0808">Transferase</keyword>
<feature type="binding site" evidence="9">
    <location>
        <position position="253"/>
    </location>
    <ligand>
        <name>substrate</name>
    </ligand>
</feature>
<dbReference type="SUPFAM" id="SSF53613">
    <property type="entry name" value="Ribokinase-like"/>
    <property type="match status" value="1"/>
</dbReference>
<feature type="binding site" evidence="9">
    <location>
        <position position="278"/>
    </location>
    <ligand>
        <name>ATP</name>
        <dbReference type="ChEBI" id="CHEBI:30616"/>
    </ligand>
</feature>
<dbReference type="Gene3D" id="3.40.1190.20">
    <property type="match status" value="1"/>
</dbReference>
<dbReference type="InterPro" id="IPR011611">
    <property type="entry name" value="PfkB_dom"/>
</dbReference>
<dbReference type="InterPro" id="IPR029056">
    <property type="entry name" value="Ribokinase-like"/>
</dbReference>
<feature type="binding site" evidence="9">
    <location>
        <position position="287"/>
    </location>
    <ligand>
        <name>K(+)</name>
        <dbReference type="ChEBI" id="CHEBI:29103"/>
    </ligand>
</feature>
<dbReference type="InterPro" id="IPR011877">
    <property type="entry name" value="Ribokinase"/>
</dbReference>
<sequence length="308" mass="32802">MKKIVVIGSSNVDTTLHVKDFPKPGETINATEITSAGGGKGANQAIAAAKSGAETYFINRVGEDSEGGYITHQLKSYGVDTTYVQTTMGSKTGHAYITLKEAGQNDIIIDHGANYELTVEDIQAASDLFKDVDCVIAQFETPLEVTIEAFKLAKKAGKITILNPAPAIDKIPKELLQYTDIITPNETESDKITGIQIKDNSTLATNAEKLHLLGVKNVVITYGDKGAYISSADIETLVPAYKVEATDTTGAGDTFIGYLASNLKPDLSNFEAAAKIANRASSIAVQRLGAQPSIPTAKEVEEAMEDNE</sequence>
<dbReference type="InterPro" id="IPR002139">
    <property type="entry name" value="Ribo/fructo_kinase"/>
</dbReference>
<keyword evidence="5 9" id="KW-0067">ATP-binding</keyword>
<feature type="binding site" evidence="9">
    <location>
        <position position="247"/>
    </location>
    <ligand>
        <name>K(+)</name>
        <dbReference type="ChEBI" id="CHEBI:29103"/>
    </ligand>
</feature>
<comment type="cofactor">
    <cofactor evidence="9">
        <name>Mg(2+)</name>
        <dbReference type="ChEBI" id="CHEBI:18420"/>
    </cofactor>
    <text evidence="9">Requires a divalent cation, most likely magnesium in vivo, as an electrophilic catalyst to aid phosphoryl group transfer. It is the chelate of the metal and the nucleotide that is the actual substrate.</text>
</comment>
<feature type="active site" description="Proton acceptor" evidence="9">
    <location>
        <position position="253"/>
    </location>
</feature>
<dbReference type="KEGG" id="lhd:HUO_09095"/>
<evidence type="ECO:0000313" key="12">
    <source>
        <dbReference type="EMBL" id="AYE62150.1"/>
    </source>
</evidence>
<evidence type="ECO:0000256" key="6">
    <source>
        <dbReference type="ARBA" id="ARBA00022842"/>
    </source>
</evidence>
<reference evidence="13" key="2">
    <citation type="submission" date="2020-07" db="EMBL/GenBank/DDBJ databases">
        <title>Draft genome sequence of Lactobacillus helveticus strain JCM 1062.</title>
        <authorList>
            <person name="Endo A."/>
            <person name="Maeno S."/>
            <person name="Kido Y."/>
        </authorList>
    </citation>
    <scope>NUCLEOTIDE SEQUENCE</scope>
    <source>
        <strain evidence="13">JCM 1062</strain>
    </source>
</reference>
<feature type="binding site" evidence="9">
    <location>
        <begin position="11"/>
        <end position="13"/>
    </location>
    <ligand>
        <name>substrate</name>
    </ligand>
</feature>
<dbReference type="GO" id="GO:0019303">
    <property type="term" value="P:D-ribose catabolic process"/>
    <property type="evidence" value="ECO:0007669"/>
    <property type="project" value="UniProtKB-UniRule"/>
</dbReference>
<comment type="function">
    <text evidence="9">Catalyzes the phosphorylation of ribose at O-5 in a reaction requiring ATP and magnesium. The resulting D-ribose-5-phosphate can then be used either for sythesis of nucleotides, histidine, and tryptophan, or as a component of the pentose phosphate pathway.</text>
</comment>
<proteinExistence type="inferred from homology"/>
<dbReference type="Proteomes" id="UP000630086">
    <property type="component" value="Unassembled WGS sequence"/>
</dbReference>
<dbReference type="UniPathway" id="UPA00916">
    <property type="reaction ID" value="UER00889"/>
</dbReference>
<evidence type="ECO:0000256" key="1">
    <source>
        <dbReference type="ARBA" id="ARBA00022679"/>
    </source>
</evidence>
<dbReference type="RefSeq" id="WP_003633198.1">
    <property type="nucleotide sequence ID" value="NZ_AP023028.1"/>
</dbReference>
<keyword evidence="9" id="KW-0963">Cytoplasm</keyword>
<evidence type="ECO:0000256" key="2">
    <source>
        <dbReference type="ARBA" id="ARBA00022723"/>
    </source>
</evidence>
<evidence type="ECO:0000259" key="11">
    <source>
        <dbReference type="Pfam" id="PF00294"/>
    </source>
</evidence>
<dbReference type="HAMAP" id="MF_01987">
    <property type="entry name" value="Ribokinase"/>
    <property type="match status" value="1"/>
</dbReference>
<comment type="caution">
    <text evidence="9">Lacks conserved residue(s) required for the propagation of feature annotation.</text>
</comment>
<feature type="binding site" evidence="9">
    <location>
        <position position="289"/>
    </location>
    <ligand>
        <name>K(+)</name>
        <dbReference type="ChEBI" id="CHEBI:29103"/>
    </ligand>
</feature>
<dbReference type="AlphaFoldDB" id="A0A0D5MJV2"/>
<evidence type="ECO:0000256" key="8">
    <source>
        <dbReference type="ARBA" id="ARBA00023277"/>
    </source>
</evidence>
<dbReference type="Proteomes" id="UP000267794">
    <property type="component" value="Chromosome"/>
</dbReference>
<dbReference type="EC" id="2.7.1.15" evidence="9 10"/>
<comment type="similarity">
    <text evidence="9">Belongs to the carbohydrate kinase PfkB family. Ribokinase subfamily.</text>
</comment>
<feature type="binding site" evidence="9">
    <location>
        <begin position="221"/>
        <end position="226"/>
    </location>
    <ligand>
        <name>ATP</name>
        <dbReference type="ChEBI" id="CHEBI:30616"/>
    </ligand>
</feature>
<comment type="pathway">
    <text evidence="9">Carbohydrate metabolism; D-ribose degradation; D-ribose 5-phosphate from beta-D-ribopyranose: step 2/2.</text>
</comment>
<comment type="subcellular location">
    <subcellularLocation>
        <location evidence="9">Cytoplasm</location>
    </subcellularLocation>
</comment>
<keyword evidence="3 9" id="KW-0547">Nucleotide-binding</keyword>
<comment type="subunit">
    <text evidence="9">Homodimer.</text>
</comment>
<keyword evidence="8 9" id="KW-0119">Carbohydrate metabolism</keyword>
<keyword evidence="4 9" id="KW-0418">Kinase</keyword>
<keyword evidence="7 9" id="KW-0630">Potassium</keyword>
<dbReference type="NCBIfam" id="TIGR02152">
    <property type="entry name" value="D_ribokin_bact"/>
    <property type="match status" value="1"/>
</dbReference>
<feature type="binding site" evidence="9">
    <location>
        <position position="185"/>
    </location>
    <ligand>
        <name>ATP</name>
        <dbReference type="ChEBI" id="CHEBI:30616"/>
    </ligand>
</feature>
<dbReference type="PANTHER" id="PTHR10584:SF166">
    <property type="entry name" value="RIBOKINASE"/>
    <property type="match status" value="1"/>
</dbReference>
<dbReference type="GO" id="GO:0004747">
    <property type="term" value="F:ribokinase activity"/>
    <property type="evidence" value="ECO:0007669"/>
    <property type="project" value="UniProtKB-UniRule"/>
</dbReference>
<protein>
    <recommendedName>
        <fullName evidence="9 10">Ribokinase</fullName>
        <shortName evidence="9">RK</shortName>
        <ecNumber evidence="9 10">2.7.1.15</ecNumber>
    </recommendedName>
</protein>
<organism evidence="12 14">
    <name type="scientific">Lactobacillus helveticus</name>
    <name type="common">Lactobacillus suntoryeus</name>
    <dbReference type="NCBI Taxonomy" id="1587"/>
    <lineage>
        <taxon>Bacteria</taxon>
        <taxon>Bacillati</taxon>
        <taxon>Bacillota</taxon>
        <taxon>Bacilli</taxon>
        <taxon>Lactobacillales</taxon>
        <taxon>Lactobacillaceae</taxon>
        <taxon>Lactobacillus</taxon>
    </lineage>
</organism>
<evidence type="ECO:0000313" key="14">
    <source>
        <dbReference type="Proteomes" id="UP000267794"/>
    </source>
</evidence>
<keyword evidence="2 9" id="KW-0479">Metal-binding</keyword>
<comment type="activity regulation">
    <text evidence="9">Activated by a monovalent cation that binds near, but not in, the active site. The most likely occupant of the site in vivo is potassium. Ion binding induces a conformational change that may alter substrate affinity.</text>
</comment>
<feature type="binding site" evidence="9">
    <location>
        <begin position="39"/>
        <end position="43"/>
    </location>
    <ligand>
        <name>substrate</name>
    </ligand>
</feature>
<accession>A0A0D5MJV2</accession>
<comment type="catalytic activity">
    <reaction evidence="9">
        <text>D-ribose + ATP = D-ribose 5-phosphate + ADP + H(+)</text>
        <dbReference type="Rhea" id="RHEA:13697"/>
        <dbReference type="ChEBI" id="CHEBI:15378"/>
        <dbReference type="ChEBI" id="CHEBI:30616"/>
        <dbReference type="ChEBI" id="CHEBI:47013"/>
        <dbReference type="ChEBI" id="CHEBI:78346"/>
        <dbReference type="ChEBI" id="CHEBI:456216"/>
        <dbReference type="EC" id="2.7.1.15"/>
    </reaction>
</comment>
<evidence type="ECO:0000256" key="4">
    <source>
        <dbReference type="ARBA" id="ARBA00022777"/>
    </source>
</evidence>
<dbReference type="CDD" id="cd01174">
    <property type="entry name" value="ribokinase"/>
    <property type="match status" value="1"/>
</dbReference>
<feature type="binding site" evidence="9">
    <location>
        <position position="249"/>
    </location>
    <ligand>
        <name>K(+)</name>
        <dbReference type="ChEBI" id="CHEBI:29103"/>
    </ligand>
</feature>
<evidence type="ECO:0000256" key="7">
    <source>
        <dbReference type="ARBA" id="ARBA00022958"/>
    </source>
</evidence>
<dbReference type="EMBL" id="BLYV01000421">
    <property type="protein sequence ID" value="GFP14021.1"/>
    <property type="molecule type" value="Genomic_DNA"/>
</dbReference>
<gene>
    <name evidence="9 13" type="primary">rbsK</name>
    <name evidence="12" type="ORF">BC335_1755</name>
    <name evidence="13" type="ORF">LHEJCM1062_18930</name>
</gene>